<feature type="transmembrane region" description="Helical" evidence="1">
    <location>
        <begin position="97"/>
        <end position="115"/>
    </location>
</feature>
<keyword evidence="1" id="KW-0472">Membrane</keyword>
<dbReference type="EMBL" id="SGIS01000161">
    <property type="protein sequence ID" value="RZF58045.1"/>
    <property type="molecule type" value="Genomic_DNA"/>
</dbReference>
<proteinExistence type="predicted"/>
<feature type="transmembrane region" description="Helical" evidence="1">
    <location>
        <begin position="71"/>
        <end position="91"/>
    </location>
</feature>
<evidence type="ECO:0000313" key="3">
    <source>
        <dbReference type="Proteomes" id="UP000292085"/>
    </source>
</evidence>
<keyword evidence="1" id="KW-1133">Transmembrane helix</keyword>
<accession>A0A4Q6XGA8</accession>
<evidence type="ECO:0000256" key="1">
    <source>
        <dbReference type="SAM" id="Phobius"/>
    </source>
</evidence>
<keyword evidence="1" id="KW-0812">Transmembrane</keyword>
<dbReference type="AlphaFoldDB" id="A0A4Q6XGA8"/>
<reference evidence="2 3" key="1">
    <citation type="submission" date="2019-02" db="EMBL/GenBank/DDBJ databases">
        <authorList>
            <person name="Li Y."/>
        </authorList>
    </citation>
    <scope>NUCLEOTIDE SEQUENCE [LARGE SCALE GENOMIC DNA]</scope>
    <source>
        <strain evidence="2 3">3-7</strain>
    </source>
</reference>
<feature type="transmembrane region" description="Helical" evidence="1">
    <location>
        <begin position="16"/>
        <end position="37"/>
    </location>
</feature>
<name>A0A4Q6XGA8_9SPHN</name>
<sequence>MSEGSDISQPQHPSRYAWAIATGTGLIAWIAVGWHWTDGGGEITAILASTFILMTDIFWDDRKQRWFQPLIFGWIIAHAAILFFWILPLGLHRSKEFLPLYPVDGFALFGLFYLVKRVWGSRADGSETG</sequence>
<comment type="caution">
    <text evidence="2">The sequence shown here is derived from an EMBL/GenBank/DDBJ whole genome shotgun (WGS) entry which is preliminary data.</text>
</comment>
<gene>
    <name evidence="2" type="ORF">EWE75_24715</name>
</gene>
<organism evidence="2 3">
    <name type="scientific">Sphingomonas populi</name>
    <dbReference type="NCBI Taxonomy" id="2484750"/>
    <lineage>
        <taxon>Bacteria</taxon>
        <taxon>Pseudomonadati</taxon>
        <taxon>Pseudomonadota</taxon>
        <taxon>Alphaproteobacteria</taxon>
        <taxon>Sphingomonadales</taxon>
        <taxon>Sphingomonadaceae</taxon>
        <taxon>Sphingomonas</taxon>
    </lineage>
</organism>
<dbReference type="RefSeq" id="WP_130160649.1">
    <property type="nucleotide sequence ID" value="NZ_SGIS01000161.1"/>
</dbReference>
<dbReference type="Proteomes" id="UP000292085">
    <property type="component" value="Unassembled WGS sequence"/>
</dbReference>
<protein>
    <submittedName>
        <fullName evidence="2">Uncharacterized protein</fullName>
    </submittedName>
</protein>
<evidence type="ECO:0000313" key="2">
    <source>
        <dbReference type="EMBL" id="RZF58045.1"/>
    </source>
</evidence>
<keyword evidence="3" id="KW-1185">Reference proteome</keyword>
<dbReference type="OrthoDB" id="9929184at2"/>